<name>A0A1H8CZL8_9BURK</name>
<dbReference type="GO" id="GO:0009103">
    <property type="term" value="P:lipopolysaccharide biosynthetic process"/>
    <property type="evidence" value="ECO:0007669"/>
    <property type="project" value="UniProtKB-KW"/>
</dbReference>
<dbReference type="UniPathway" id="UPA00820"/>
<dbReference type="InterPro" id="IPR002654">
    <property type="entry name" value="Glyco_trans_25"/>
</dbReference>
<comment type="pathway">
    <text evidence="2">Glycan metabolism; lacto-N-neotetraose biosynthesis.</text>
</comment>
<feature type="domain" description="Glycosyl transferase family 25" evidence="4">
    <location>
        <begin position="7"/>
        <end position="169"/>
    </location>
</feature>
<evidence type="ECO:0000313" key="6">
    <source>
        <dbReference type="Proteomes" id="UP000199531"/>
    </source>
</evidence>
<dbReference type="EMBL" id="FOCW01000001">
    <property type="protein sequence ID" value="SEN00533.1"/>
    <property type="molecule type" value="Genomic_DNA"/>
</dbReference>
<evidence type="ECO:0000256" key="1">
    <source>
        <dbReference type="ARBA" id="ARBA00005068"/>
    </source>
</evidence>
<sequence length="270" mass="29769">MSTTTIPALVINLARSADRLAFQQAQLEALGIPMQRMAATSTEELDEKRYESLANGWERKLRPAEVACFLSHQAAWQHVADTGQAWLILEDDALLSREVPGLLEHLATHPGQADLVTLETRSRKKLIGKQAYPAGSRFSLHRLYQDRTGAAAYVLYPSGARKLLQKAQTHAPGLADAFISSHYALNAWQVVPAAAIQLDQCENYGLPLANPFVSAITPAGSKRPEALALSRKIGFKIRRIVSQARMAWRHLLVGAGADRIDVTIREEDFL</sequence>
<evidence type="ECO:0000256" key="2">
    <source>
        <dbReference type="ARBA" id="ARBA00005222"/>
    </source>
</evidence>
<dbReference type="AlphaFoldDB" id="A0A1H8CZL8"/>
<dbReference type="GO" id="GO:0016740">
    <property type="term" value="F:transferase activity"/>
    <property type="evidence" value="ECO:0007669"/>
    <property type="project" value="UniProtKB-KW"/>
</dbReference>
<comment type="pathway">
    <text evidence="1">Bacterial outer membrane biogenesis; lipooligosaccharide biosynthesis.</text>
</comment>
<dbReference type="UniPathway" id="UPA00501"/>
<protein>
    <submittedName>
        <fullName evidence="5">Glycosyl transferase, family 25</fullName>
    </submittedName>
</protein>
<keyword evidence="3" id="KW-0448">Lipopolysaccharide biosynthesis</keyword>
<gene>
    <name evidence="5" type="ORF">SAMN02745977_00123</name>
</gene>
<proteinExistence type="predicted"/>
<dbReference type="CDD" id="cd06532">
    <property type="entry name" value="Glyco_transf_25"/>
    <property type="match status" value="1"/>
</dbReference>
<dbReference type="STRING" id="1121117.SAMN02745977_00123"/>
<evidence type="ECO:0000313" key="5">
    <source>
        <dbReference type="EMBL" id="SEN00533.1"/>
    </source>
</evidence>
<evidence type="ECO:0000256" key="3">
    <source>
        <dbReference type="ARBA" id="ARBA00022985"/>
    </source>
</evidence>
<organism evidence="5 6">
    <name type="scientific">Brachymonas denitrificans DSM 15123</name>
    <dbReference type="NCBI Taxonomy" id="1121117"/>
    <lineage>
        <taxon>Bacteria</taxon>
        <taxon>Pseudomonadati</taxon>
        <taxon>Pseudomonadota</taxon>
        <taxon>Betaproteobacteria</taxon>
        <taxon>Burkholderiales</taxon>
        <taxon>Comamonadaceae</taxon>
        <taxon>Brachymonas</taxon>
    </lineage>
</organism>
<evidence type="ECO:0000259" key="4">
    <source>
        <dbReference type="Pfam" id="PF01755"/>
    </source>
</evidence>
<dbReference type="Proteomes" id="UP000199531">
    <property type="component" value="Unassembled WGS sequence"/>
</dbReference>
<dbReference type="Pfam" id="PF01755">
    <property type="entry name" value="Glyco_transf_25"/>
    <property type="match status" value="1"/>
</dbReference>
<accession>A0A1H8CZL8</accession>
<dbReference type="RefSeq" id="WP_091812780.1">
    <property type="nucleotide sequence ID" value="NZ_FOCW01000001.1"/>
</dbReference>
<reference evidence="5 6" key="1">
    <citation type="submission" date="2016-10" db="EMBL/GenBank/DDBJ databases">
        <authorList>
            <person name="de Groot N.N."/>
        </authorList>
    </citation>
    <scope>NUCLEOTIDE SEQUENCE [LARGE SCALE GENOMIC DNA]</scope>
    <source>
        <strain evidence="5 6">DSM 15123</strain>
    </source>
</reference>
<dbReference type="OrthoDB" id="119742at2"/>
<keyword evidence="5" id="KW-0808">Transferase</keyword>
<keyword evidence="6" id="KW-1185">Reference proteome</keyword>